<evidence type="ECO:0000313" key="6">
    <source>
        <dbReference type="Proteomes" id="UP001164305"/>
    </source>
</evidence>
<dbReference type="SUPFAM" id="SSF69593">
    <property type="entry name" value="Glycerol-3-phosphate (1)-acyltransferase"/>
    <property type="match status" value="1"/>
</dbReference>
<reference evidence="5" key="1">
    <citation type="submission" date="2022-10" db="EMBL/GenBank/DDBJ databases">
        <title>Whole-Genome Sequencing of Brachybacterium huguangmaarense BRM-3, Isolated from Betula schmidtii.</title>
        <authorList>
            <person name="Haam D."/>
        </authorList>
    </citation>
    <scope>NUCLEOTIDE SEQUENCE</scope>
    <source>
        <strain evidence="5">BRM-3</strain>
    </source>
</reference>
<sequence length="273" mass="30113">MSPSPDPSASGSSRQRRPSLSSRSRAEGFDYSDEQLAMYRSRWRAVVRRVLQRGIFRLVVRSAVTPSVEVNRRVRSIRGPFVLVANHTSHVDAPLLAMSLPWTQARLLSTGVAADYWHPVWYRRLFVRWMMNAYFIDRDGSRKNAGVSRRLLRGGVPILVFPEGGRQQTGVLGAFNPGAAALAASGGVPVVPAAIVGGYEAMPKGRYWPRPGRPPVGVIFGEPLMADPDETVTDFTARIRASVQDLYQTHHDQILGASDGPEPPDQEKKASTR</sequence>
<evidence type="ECO:0000256" key="2">
    <source>
        <dbReference type="ARBA" id="ARBA00023315"/>
    </source>
</evidence>
<protein>
    <submittedName>
        <fullName evidence="5">1-acyl-sn-glycerol-3-phosphate acyltransferase</fullName>
    </submittedName>
</protein>
<keyword evidence="1" id="KW-0808">Transferase</keyword>
<dbReference type="CDD" id="cd07989">
    <property type="entry name" value="LPLAT_AGPAT-like"/>
    <property type="match status" value="1"/>
</dbReference>
<feature type="domain" description="Phospholipid/glycerol acyltransferase" evidence="4">
    <location>
        <begin position="81"/>
        <end position="198"/>
    </location>
</feature>
<dbReference type="Pfam" id="PF01553">
    <property type="entry name" value="Acyltransferase"/>
    <property type="match status" value="1"/>
</dbReference>
<evidence type="ECO:0000256" key="1">
    <source>
        <dbReference type="ARBA" id="ARBA00022679"/>
    </source>
</evidence>
<dbReference type="SMART" id="SM00563">
    <property type="entry name" value="PlsC"/>
    <property type="match status" value="1"/>
</dbReference>
<evidence type="ECO:0000256" key="3">
    <source>
        <dbReference type="SAM" id="MobiDB-lite"/>
    </source>
</evidence>
<proteinExistence type="predicted"/>
<feature type="region of interest" description="Disordered" evidence="3">
    <location>
        <begin position="253"/>
        <end position="273"/>
    </location>
</feature>
<keyword evidence="2 5" id="KW-0012">Acyltransferase</keyword>
<dbReference type="GO" id="GO:0016746">
    <property type="term" value="F:acyltransferase activity"/>
    <property type="evidence" value="ECO:0007669"/>
    <property type="project" value="UniProtKB-KW"/>
</dbReference>
<dbReference type="RefSeq" id="WP_263595097.1">
    <property type="nucleotide sequence ID" value="NZ_CP107020.1"/>
</dbReference>
<evidence type="ECO:0000259" key="4">
    <source>
        <dbReference type="SMART" id="SM00563"/>
    </source>
</evidence>
<dbReference type="EMBL" id="CP107020">
    <property type="protein sequence ID" value="UYG17890.1"/>
    <property type="molecule type" value="Genomic_DNA"/>
</dbReference>
<dbReference type="PANTHER" id="PTHR10434">
    <property type="entry name" value="1-ACYL-SN-GLYCEROL-3-PHOSPHATE ACYLTRANSFERASE"/>
    <property type="match status" value="1"/>
</dbReference>
<accession>A0ABY6G3V4</accession>
<feature type="region of interest" description="Disordered" evidence="3">
    <location>
        <begin position="1"/>
        <end position="26"/>
    </location>
</feature>
<dbReference type="InterPro" id="IPR002123">
    <property type="entry name" value="Plipid/glycerol_acylTrfase"/>
</dbReference>
<keyword evidence="6" id="KW-1185">Reference proteome</keyword>
<dbReference type="Proteomes" id="UP001164305">
    <property type="component" value="Chromosome"/>
</dbReference>
<dbReference type="PANTHER" id="PTHR10434:SF11">
    <property type="entry name" value="1-ACYL-SN-GLYCEROL-3-PHOSPHATE ACYLTRANSFERASE"/>
    <property type="match status" value="1"/>
</dbReference>
<name>A0ABY6G3V4_9MICO</name>
<feature type="compositionally biased region" description="Low complexity" evidence="3">
    <location>
        <begin position="7"/>
        <end position="23"/>
    </location>
</feature>
<organism evidence="5 6">
    <name type="scientific">Brachybacterium huguangmaarense</name>
    <dbReference type="NCBI Taxonomy" id="1652028"/>
    <lineage>
        <taxon>Bacteria</taxon>
        <taxon>Bacillati</taxon>
        <taxon>Actinomycetota</taxon>
        <taxon>Actinomycetes</taxon>
        <taxon>Micrococcales</taxon>
        <taxon>Dermabacteraceae</taxon>
        <taxon>Brachybacterium</taxon>
    </lineage>
</organism>
<evidence type="ECO:0000313" key="5">
    <source>
        <dbReference type="EMBL" id="UYG17890.1"/>
    </source>
</evidence>
<gene>
    <name evidence="5" type="ORF">BRM3_05575</name>
</gene>